<dbReference type="AlphaFoldDB" id="A0A0F9SBP4"/>
<dbReference type="Gene3D" id="1.10.132.20">
    <property type="entry name" value="Ribosome-recycling factor"/>
    <property type="match status" value="1"/>
</dbReference>
<dbReference type="SUPFAM" id="SSF55194">
    <property type="entry name" value="Ribosome recycling factor, RRF"/>
    <property type="match status" value="1"/>
</dbReference>
<accession>A0A0F9SBP4</accession>
<gene>
    <name evidence="1" type="ORF">LCGC14_0472930</name>
</gene>
<sequence>AEDLIQKLTDSTIKQIDAVLAEKEVDLMEV</sequence>
<reference evidence="1" key="1">
    <citation type="journal article" date="2015" name="Nature">
        <title>Complex archaea that bridge the gap between prokaryotes and eukaryotes.</title>
        <authorList>
            <person name="Spang A."/>
            <person name="Saw J.H."/>
            <person name="Jorgensen S.L."/>
            <person name="Zaremba-Niedzwiedzka K."/>
            <person name="Martijn J."/>
            <person name="Lind A.E."/>
            <person name="van Eijk R."/>
            <person name="Schleper C."/>
            <person name="Guy L."/>
            <person name="Ettema T.J."/>
        </authorList>
    </citation>
    <scope>NUCLEOTIDE SEQUENCE</scope>
</reference>
<dbReference type="EMBL" id="LAZR01000505">
    <property type="protein sequence ID" value="KKN66270.1"/>
    <property type="molecule type" value="Genomic_DNA"/>
</dbReference>
<dbReference type="InterPro" id="IPR036191">
    <property type="entry name" value="RRF_sf"/>
</dbReference>
<proteinExistence type="predicted"/>
<protein>
    <recommendedName>
        <fullName evidence="2">Ribosome recycling factor domain-containing protein</fullName>
    </recommendedName>
</protein>
<evidence type="ECO:0008006" key="2">
    <source>
        <dbReference type="Google" id="ProtNLM"/>
    </source>
</evidence>
<evidence type="ECO:0000313" key="1">
    <source>
        <dbReference type="EMBL" id="KKN66270.1"/>
    </source>
</evidence>
<name>A0A0F9SBP4_9ZZZZ</name>
<comment type="caution">
    <text evidence="1">The sequence shown here is derived from an EMBL/GenBank/DDBJ whole genome shotgun (WGS) entry which is preliminary data.</text>
</comment>
<feature type="non-terminal residue" evidence="1">
    <location>
        <position position="1"/>
    </location>
</feature>
<organism evidence="1">
    <name type="scientific">marine sediment metagenome</name>
    <dbReference type="NCBI Taxonomy" id="412755"/>
    <lineage>
        <taxon>unclassified sequences</taxon>
        <taxon>metagenomes</taxon>
        <taxon>ecological metagenomes</taxon>
    </lineage>
</organism>